<proteinExistence type="inferred from homology"/>
<evidence type="ECO:0000313" key="2">
    <source>
        <dbReference type="EMBL" id="CBA30682.1"/>
    </source>
</evidence>
<evidence type="ECO:0000256" key="1">
    <source>
        <dbReference type="HAMAP-Rule" id="MF_00386"/>
    </source>
</evidence>
<protein>
    <recommendedName>
        <fullName evidence="1">Putative membrane protein insertion efficiency factor</fullName>
    </recommendedName>
</protein>
<dbReference type="EMBL" id="FN543105">
    <property type="protein sequence ID" value="CBA30682.1"/>
    <property type="molecule type" value="Genomic_DNA"/>
</dbReference>
<keyword evidence="1" id="KW-1003">Cell membrane</keyword>
<dbReference type="PANTHER" id="PTHR33383:SF1">
    <property type="entry name" value="MEMBRANE PROTEIN INSERTION EFFICIENCY FACTOR-RELATED"/>
    <property type="match status" value="1"/>
</dbReference>
<comment type="similarity">
    <text evidence="1">Belongs to the UPF0161 family.</text>
</comment>
<dbReference type="InterPro" id="IPR002696">
    <property type="entry name" value="Membr_insert_effic_factor_YidD"/>
</dbReference>
<dbReference type="NCBIfam" id="TIGR00278">
    <property type="entry name" value="membrane protein insertion efficiency factor YidD"/>
    <property type="match status" value="1"/>
</dbReference>
<dbReference type="Pfam" id="PF01809">
    <property type="entry name" value="YidD"/>
    <property type="match status" value="1"/>
</dbReference>
<name>C9YCP8_CURXX</name>
<sequence length="115" mass="12341">MAGSVRSSCWCPSLTQASSSPGVPGMIRGLLIGLIKGYRLLLSPWLGSACRFNPTCSVYALQALERHGATIGSYLMVARLARCHPWCAGGHDPVPENAPRLFSRLIQSPSEKKSS</sequence>
<comment type="function">
    <text evidence="1">Could be involved in insertion of integral membrane proteins into the membrane.</text>
</comment>
<dbReference type="HAMAP" id="MF_00386">
    <property type="entry name" value="UPF0161_YidD"/>
    <property type="match status" value="1"/>
</dbReference>
<dbReference type="AlphaFoldDB" id="C9YCP8"/>
<reference evidence="2" key="1">
    <citation type="journal article" date="2010" name="Nature">
        <title>The Dynamic genome of Hydra.</title>
        <authorList>
            <person name="Chapman J.A."/>
            <person name="Kirkness E.F."/>
            <person name="Simakov O."/>
            <person name="Hampson S.E."/>
            <person name="Mitros T."/>
            <person name="Weinmaier T."/>
            <person name="Rattei T."/>
            <person name="Balasubramanian P.G."/>
            <person name="Borman J."/>
            <person name="Busam D."/>
            <person name="Disbennett K."/>
            <person name="Pfannkoch C."/>
            <person name="Sumin N."/>
            <person name="Sutton G."/>
            <person name="Viswanathan L."/>
            <person name="Walenz B."/>
            <person name="Goodstein D.M."/>
            <person name="Hellsten U."/>
            <person name="Kawashima T."/>
            <person name="Prochnik S.E."/>
            <person name="Putnam N.H."/>
            <person name="Shu S."/>
            <person name="Blumberg B."/>
            <person name="Dana C.E."/>
            <person name="Gee L."/>
            <person name="Kibler D.F."/>
            <person name="Law L."/>
            <person name="Lindgens D."/>
            <person name="Martinez D.E."/>
            <person name="Peng J."/>
            <person name="Wigge P.A."/>
            <person name="Bertulat B."/>
            <person name="Guder C."/>
            <person name="Nakamura Y."/>
            <person name="Ozbek S."/>
            <person name="Watanabe H."/>
            <person name="Khalturin K."/>
            <person name="Hemmrich G."/>
            <person name="Franke A."/>
            <person name="Augustin R."/>
            <person name="Fraune S."/>
            <person name="Hayakawa E."/>
            <person name="Hayakawa S."/>
            <person name="Hirose M."/>
            <person name="Hwang J."/>
            <person name="Ikeo K."/>
            <person name="Nishimiya-Fujisawa C."/>
            <person name="Ogura A."/>
            <person name="Takahashi T."/>
            <person name="Steinmetz P.R."/>
            <person name="Zhang X."/>
            <person name="Aufschnaiter R."/>
            <person name="Eder M.K."/>
            <person name="Gorny A.K."/>
            <person name="Salvenmoser W."/>
            <person name="Heimberg A.M."/>
            <person name="Wheeler B.M."/>
            <person name="Peterson K.J."/>
            <person name="Boettger A."/>
            <person name="Tischler P."/>
            <person name="Wolf A."/>
            <person name="Gojobori T."/>
            <person name="Remington K.A."/>
            <person name="Strausberg R.L."/>
            <person name="Venter J."/>
            <person name="Technau U."/>
            <person name="Hobmayer B."/>
            <person name="Bosch T.C."/>
            <person name="Holstein T.W."/>
            <person name="Fujisawa T."/>
            <person name="Bode H.R."/>
            <person name="David C.N."/>
            <person name="Rokhsar D.S."/>
            <person name="Steele R.E."/>
        </authorList>
    </citation>
    <scope>NUCLEOTIDE SEQUENCE</scope>
</reference>
<dbReference type="GO" id="GO:0005886">
    <property type="term" value="C:plasma membrane"/>
    <property type="evidence" value="ECO:0007669"/>
    <property type="project" value="UniProtKB-SubCell"/>
</dbReference>
<accession>C9YCP8</accession>
<comment type="subcellular location">
    <subcellularLocation>
        <location evidence="1">Cell membrane</location>
        <topology evidence="1">Peripheral membrane protein</topology>
        <orientation evidence="1">Cytoplasmic side</orientation>
    </subcellularLocation>
</comment>
<gene>
    <name evidence="2" type="ORF">Csp_C24770</name>
</gene>
<dbReference type="SMART" id="SM01234">
    <property type="entry name" value="Haemolytic"/>
    <property type="match status" value="1"/>
</dbReference>
<dbReference type="PANTHER" id="PTHR33383">
    <property type="entry name" value="MEMBRANE PROTEIN INSERTION EFFICIENCY FACTOR-RELATED"/>
    <property type="match status" value="1"/>
</dbReference>
<keyword evidence="1" id="KW-0472">Membrane</keyword>
<organism evidence="2">
    <name type="scientific">Curvibacter symbiont subsp. Hydra magnipapillata</name>
    <dbReference type="NCBI Taxonomy" id="667019"/>
    <lineage>
        <taxon>Bacteria</taxon>
        <taxon>Pseudomonadati</taxon>
        <taxon>Pseudomonadota</taxon>
        <taxon>Betaproteobacteria</taxon>
        <taxon>Burkholderiales</taxon>
        <taxon>Comamonadaceae</taxon>
        <taxon>Curvibacter</taxon>
    </lineage>
</organism>